<evidence type="ECO:0000256" key="1">
    <source>
        <dbReference type="ARBA" id="ARBA00023015"/>
    </source>
</evidence>
<dbReference type="OrthoDB" id="5392779at2759"/>
<organism evidence="4 5">
    <name type="scientific">Byssothecium circinans</name>
    <dbReference type="NCBI Taxonomy" id="147558"/>
    <lineage>
        <taxon>Eukaryota</taxon>
        <taxon>Fungi</taxon>
        <taxon>Dikarya</taxon>
        <taxon>Ascomycota</taxon>
        <taxon>Pezizomycotina</taxon>
        <taxon>Dothideomycetes</taxon>
        <taxon>Pleosporomycetidae</taxon>
        <taxon>Pleosporales</taxon>
        <taxon>Massarineae</taxon>
        <taxon>Massarinaceae</taxon>
        <taxon>Byssothecium</taxon>
    </lineage>
</organism>
<accession>A0A6A5TX15</accession>
<evidence type="ECO:0008006" key="6">
    <source>
        <dbReference type="Google" id="ProtNLM"/>
    </source>
</evidence>
<evidence type="ECO:0000256" key="2">
    <source>
        <dbReference type="ARBA" id="ARBA00023163"/>
    </source>
</evidence>
<dbReference type="AlphaFoldDB" id="A0A6A5TX15"/>
<protein>
    <recommendedName>
        <fullName evidence="6">Transcription factor domain-containing protein</fullName>
    </recommendedName>
</protein>
<proteinExistence type="predicted"/>
<name>A0A6A5TX15_9PLEO</name>
<dbReference type="EMBL" id="ML976990">
    <property type="protein sequence ID" value="KAF1956874.1"/>
    <property type="molecule type" value="Genomic_DNA"/>
</dbReference>
<sequence length="662" mass="74593">MESPSVANSATARKRPSGCIRACWECKKRKVQATPTGNASDTTFGMENFSPEVVNTTCPVHIGERLSKLEQLFEKFVCRKPFNVDTSSNETKCQTSTLINEKKSEFVGLPHVHSDTQSIASIGDSVLLGHTWTSAPSIRTLVNKLEMEPRIDTVRHALINLLPSQHDANVIFESSNGWMALGSLYRPRKELFVDQDPETYALDMSAIAQDRNIIIARTLLHLAVCISSLPPDFDTSRLKHIWNLDATMENYVGTVTSLVTSSDEPLLTLPGLETLCLLADYQCYIANFRQAWLIIRRAMSLAHLMGLHRIVEQRQVTPLVEAIESATNTWRSLVDTERWLGLLLRLPFATDDYPIDETAGPQEIHKAHLAAICRPVSEIDREVTPQSYVQALALDEKLESLMRSQEKDFWEVPNVPPTARTSESFAVLERLMVQMWHFKLKIFIHLPYLLRAAKDHRYEYSKVTALQSSRNIMMRWFALRNAGITQACARFGELGVFIAAVTLTLDILIEMATKPKQDVQKSKCNDFVMICRVISELDKLGQASPRERIAARTAVVLKNILSTLDPSKRAVGKTRITIPYFGTIEMDFKKIPVRPAFDLDSDTAKKLHYAGTGQHPPVFSFSNNALWPPSTENNGCGEYDMDFEVVLFDGLQDMDVEGNWVF</sequence>
<dbReference type="CDD" id="cd12148">
    <property type="entry name" value="fungal_TF_MHR"/>
    <property type="match status" value="1"/>
</dbReference>
<dbReference type="Proteomes" id="UP000800035">
    <property type="component" value="Unassembled WGS sequence"/>
</dbReference>
<dbReference type="PANTHER" id="PTHR47840:SF1">
    <property type="entry name" value="ZN(II)2CYS6 TRANSCRIPTION FACTOR (EUROFUNG)"/>
    <property type="match status" value="1"/>
</dbReference>
<evidence type="ECO:0000313" key="4">
    <source>
        <dbReference type="EMBL" id="KAF1956874.1"/>
    </source>
</evidence>
<keyword evidence="5" id="KW-1185">Reference proteome</keyword>
<keyword evidence="3" id="KW-0539">Nucleus</keyword>
<keyword evidence="2" id="KW-0804">Transcription</keyword>
<keyword evidence="1" id="KW-0805">Transcription regulation</keyword>
<dbReference type="PANTHER" id="PTHR47840">
    <property type="entry name" value="ZN(II)2CYS6 TRANSCRIPTION FACTOR (EUROFUNG)-RELATED"/>
    <property type="match status" value="1"/>
</dbReference>
<evidence type="ECO:0000313" key="5">
    <source>
        <dbReference type="Proteomes" id="UP000800035"/>
    </source>
</evidence>
<gene>
    <name evidence="4" type="ORF">CC80DRAFT_561196</name>
</gene>
<evidence type="ECO:0000256" key="3">
    <source>
        <dbReference type="ARBA" id="ARBA00023242"/>
    </source>
</evidence>
<reference evidence="4" key="1">
    <citation type="journal article" date="2020" name="Stud. Mycol.">
        <title>101 Dothideomycetes genomes: a test case for predicting lifestyles and emergence of pathogens.</title>
        <authorList>
            <person name="Haridas S."/>
            <person name="Albert R."/>
            <person name="Binder M."/>
            <person name="Bloem J."/>
            <person name="Labutti K."/>
            <person name="Salamov A."/>
            <person name="Andreopoulos B."/>
            <person name="Baker S."/>
            <person name="Barry K."/>
            <person name="Bills G."/>
            <person name="Bluhm B."/>
            <person name="Cannon C."/>
            <person name="Castanera R."/>
            <person name="Culley D."/>
            <person name="Daum C."/>
            <person name="Ezra D."/>
            <person name="Gonzalez J."/>
            <person name="Henrissat B."/>
            <person name="Kuo A."/>
            <person name="Liang C."/>
            <person name="Lipzen A."/>
            <person name="Lutzoni F."/>
            <person name="Magnuson J."/>
            <person name="Mondo S."/>
            <person name="Nolan M."/>
            <person name="Ohm R."/>
            <person name="Pangilinan J."/>
            <person name="Park H.-J."/>
            <person name="Ramirez L."/>
            <person name="Alfaro M."/>
            <person name="Sun H."/>
            <person name="Tritt A."/>
            <person name="Yoshinaga Y."/>
            <person name="Zwiers L.-H."/>
            <person name="Turgeon B."/>
            <person name="Goodwin S."/>
            <person name="Spatafora J."/>
            <person name="Crous P."/>
            <person name="Grigoriev I."/>
        </authorList>
    </citation>
    <scope>NUCLEOTIDE SEQUENCE</scope>
    <source>
        <strain evidence="4">CBS 675.92</strain>
    </source>
</reference>